<evidence type="ECO:0000256" key="1">
    <source>
        <dbReference type="ARBA" id="ARBA00022428"/>
    </source>
</evidence>
<gene>
    <name evidence="3" type="ORF">LCGC14_1879290</name>
</gene>
<dbReference type="GO" id="GO:0016829">
    <property type="term" value="F:lyase activity"/>
    <property type="evidence" value="ECO:0007669"/>
    <property type="project" value="UniProtKB-KW"/>
</dbReference>
<dbReference type="InterPro" id="IPR003773">
    <property type="entry name" value="Menaquinone_biosynth"/>
</dbReference>
<dbReference type="AlphaFoldDB" id="A0A0F9IGT3"/>
<keyword evidence="2" id="KW-0456">Lyase</keyword>
<keyword evidence="1" id="KW-0474">Menaquinone biosynthesis</keyword>
<sequence length="290" mass="32039">MRTLELGYSPCPNDTFIFHALTHGKIHGKTHGKLPGSACSGQLEFHERLEDVETLNYMALSGRLDITKVSFGVITQVLENYCLLRSGGALGRGCGPLVVAREPVTMRSLKGGTIAIPGANTTAFLLLKLFDPSLGENAVAMAFDLIMDAVKEGQVDAGLIIHEGRFTYKDYGLSQLIDLGQWWEETTGKPIPLGGMIAKRDLGRETLLQVEALIRESLSYAFKDPEAPMDYVRQNAQEMDESVMREHIKLYVNDFSLDLGSEGEDAVRELFRMARERGLVKGVEGNLFIE</sequence>
<dbReference type="Gene3D" id="3.40.190.10">
    <property type="entry name" value="Periplasmic binding protein-like II"/>
    <property type="match status" value="2"/>
</dbReference>
<dbReference type="GO" id="GO:0009234">
    <property type="term" value="P:menaquinone biosynthetic process"/>
    <property type="evidence" value="ECO:0007669"/>
    <property type="project" value="UniProtKB-KW"/>
</dbReference>
<organism evidence="3">
    <name type="scientific">marine sediment metagenome</name>
    <dbReference type="NCBI Taxonomy" id="412755"/>
    <lineage>
        <taxon>unclassified sequences</taxon>
        <taxon>metagenomes</taxon>
        <taxon>ecological metagenomes</taxon>
    </lineage>
</organism>
<proteinExistence type="inferred from homology"/>
<dbReference type="Pfam" id="PF02621">
    <property type="entry name" value="VitK2_biosynth"/>
    <property type="match status" value="1"/>
</dbReference>
<dbReference type="CDD" id="cd13635">
    <property type="entry name" value="PBP2_Ttha1568_Mqnd"/>
    <property type="match status" value="1"/>
</dbReference>
<name>A0A0F9IGT3_9ZZZZ</name>
<dbReference type="InterPro" id="IPR030869">
    <property type="entry name" value="MqnD"/>
</dbReference>
<reference evidence="3" key="1">
    <citation type="journal article" date="2015" name="Nature">
        <title>Complex archaea that bridge the gap between prokaryotes and eukaryotes.</title>
        <authorList>
            <person name="Spang A."/>
            <person name="Saw J.H."/>
            <person name="Jorgensen S.L."/>
            <person name="Zaremba-Niedzwiedzka K."/>
            <person name="Martijn J."/>
            <person name="Lind A.E."/>
            <person name="van Eijk R."/>
            <person name="Schleper C."/>
            <person name="Guy L."/>
            <person name="Ettema T.J."/>
        </authorList>
    </citation>
    <scope>NUCLEOTIDE SEQUENCE</scope>
</reference>
<evidence type="ECO:0000313" key="3">
    <source>
        <dbReference type="EMBL" id="KKL92980.1"/>
    </source>
</evidence>
<dbReference type="PANTHER" id="PTHR37167">
    <property type="entry name" value="1,4-DIHYDROXY-6-NAPHTOATE SYNTHASE"/>
    <property type="match status" value="1"/>
</dbReference>
<accession>A0A0F9IGT3</accession>
<dbReference type="SUPFAM" id="SSF53850">
    <property type="entry name" value="Periplasmic binding protein-like II"/>
    <property type="match status" value="1"/>
</dbReference>
<dbReference type="HAMAP" id="MF_00996">
    <property type="entry name" value="MqnD"/>
    <property type="match status" value="1"/>
</dbReference>
<evidence type="ECO:0000256" key="2">
    <source>
        <dbReference type="ARBA" id="ARBA00023239"/>
    </source>
</evidence>
<evidence type="ECO:0008006" key="4">
    <source>
        <dbReference type="Google" id="ProtNLM"/>
    </source>
</evidence>
<dbReference type="PANTHER" id="PTHR37167:SF1">
    <property type="entry name" value="1,4-DIHYDROXY-6-NAPHTOATE SYNTHASE"/>
    <property type="match status" value="1"/>
</dbReference>
<dbReference type="EMBL" id="LAZR01019318">
    <property type="protein sequence ID" value="KKL92980.1"/>
    <property type="molecule type" value="Genomic_DNA"/>
</dbReference>
<protein>
    <recommendedName>
        <fullName evidence="4">1,4-dihydroxy-6-naphtoate synthase</fullName>
    </recommendedName>
</protein>
<comment type="caution">
    <text evidence="3">The sequence shown here is derived from an EMBL/GenBank/DDBJ whole genome shotgun (WGS) entry which is preliminary data.</text>
</comment>